<keyword evidence="4" id="KW-1185">Reference proteome</keyword>
<name>A0ABV2T6P2_9BACT</name>
<dbReference type="PROSITE" id="PS51257">
    <property type="entry name" value="PROKAR_LIPOPROTEIN"/>
    <property type="match status" value="1"/>
</dbReference>
<dbReference type="InterPro" id="IPR043744">
    <property type="entry name" value="DUF5689"/>
</dbReference>
<evidence type="ECO:0000313" key="3">
    <source>
        <dbReference type="EMBL" id="MET6998687.1"/>
    </source>
</evidence>
<sequence>MNIKRTARQFLALLAIAASFTACKKDKNVEPTPPPPVEVVAISLQDLKALAKDEAVTVPDGRKISGIVISDAGGKNIAATSLILQEETGKPGIIVNLAEANAFKTGDKLEINISKQKLEKINGEVTLTGIPVANASKTGTGTITAKATNVEELTTNAAAWDGTLVSLGEGRFYGGSGKYATEGVEFADAKGRVKIGVASTATFKDQAYAASVSQLMAIVRVEGTKVRLDIRNATDVTGGEITKILTEDFTDISLIGNPHAYNPDIINAFTTDFGEWGVIEGLYVRGDRYDGSFLSSTRKYFYSVNSKSLGSIKYTNPNLKGLKKVSITFAGSKIEGDKAILKDPEYGGVYVSVPPFNIATDYFQVRLSGQVSQFGSFGLESPKITKTGEFTTVTFTIPSKEELLKINGVTPEDVDKFLANPQISFYNRSHREGFGNWDTVAPIVFDKIEFSFAN</sequence>
<dbReference type="Pfam" id="PF18942">
    <property type="entry name" value="DUF5689"/>
    <property type="match status" value="1"/>
</dbReference>
<protein>
    <submittedName>
        <fullName evidence="3">DUF5689 domain-containing protein</fullName>
    </submittedName>
</protein>
<dbReference type="EMBL" id="JBEXAC010000002">
    <property type="protein sequence ID" value="MET6998687.1"/>
    <property type="molecule type" value="Genomic_DNA"/>
</dbReference>
<evidence type="ECO:0000256" key="1">
    <source>
        <dbReference type="SAM" id="SignalP"/>
    </source>
</evidence>
<evidence type="ECO:0000313" key="4">
    <source>
        <dbReference type="Proteomes" id="UP001549749"/>
    </source>
</evidence>
<dbReference type="Proteomes" id="UP001549749">
    <property type="component" value="Unassembled WGS sequence"/>
</dbReference>
<comment type="caution">
    <text evidence="3">The sequence shown here is derived from an EMBL/GenBank/DDBJ whole genome shotgun (WGS) entry which is preliminary data.</text>
</comment>
<keyword evidence="1" id="KW-0732">Signal</keyword>
<feature type="signal peptide" evidence="1">
    <location>
        <begin position="1"/>
        <end position="24"/>
    </location>
</feature>
<dbReference type="RefSeq" id="WP_354661329.1">
    <property type="nucleotide sequence ID" value="NZ_JBEXAC010000002.1"/>
</dbReference>
<feature type="chain" id="PRO_5047143844" evidence="1">
    <location>
        <begin position="25"/>
        <end position="454"/>
    </location>
</feature>
<feature type="domain" description="DUF5689" evidence="2">
    <location>
        <begin position="41"/>
        <end position="236"/>
    </location>
</feature>
<reference evidence="3 4" key="1">
    <citation type="submission" date="2024-06" db="EMBL/GenBank/DDBJ databases">
        <title>Chitinophaga defluvii sp. nov., isolated from municipal sewage.</title>
        <authorList>
            <person name="Zhang L."/>
        </authorList>
    </citation>
    <scope>NUCLEOTIDE SEQUENCE [LARGE SCALE GENOMIC DNA]</scope>
    <source>
        <strain evidence="3 4">H8</strain>
    </source>
</reference>
<gene>
    <name evidence="3" type="ORF">ABR189_14985</name>
</gene>
<proteinExistence type="predicted"/>
<accession>A0ABV2T6P2</accession>
<organism evidence="3 4">
    <name type="scientific">Chitinophaga defluvii</name>
    <dbReference type="NCBI Taxonomy" id="3163343"/>
    <lineage>
        <taxon>Bacteria</taxon>
        <taxon>Pseudomonadati</taxon>
        <taxon>Bacteroidota</taxon>
        <taxon>Chitinophagia</taxon>
        <taxon>Chitinophagales</taxon>
        <taxon>Chitinophagaceae</taxon>
        <taxon>Chitinophaga</taxon>
    </lineage>
</organism>
<evidence type="ECO:0000259" key="2">
    <source>
        <dbReference type="Pfam" id="PF18942"/>
    </source>
</evidence>